<proteinExistence type="predicted"/>
<sequence length="213" mass="22951">MSFTARAESTSIRIPAAAALLALFWLGGCRQIPQLPPYDDPAYRTSTSVSADDAGSEPPRVLEQIQRPGPPAPPAAVQAPMPPVIPPSAPRQTVQPFVPLGASSASWIAPSQRPLWLQNCLALHQLDQPPKIERTVIPDFPSQLMIDGLQARVVLLLHISAQGKLLHHLVKPGAPPEAVKPAVAAVQQWKFSPITRNGQAADACFAQSFRYVF</sequence>
<dbReference type="Gene3D" id="3.30.1150.10">
    <property type="match status" value="1"/>
</dbReference>
<protein>
    <recommendedName>
        <fullName evidence="2">TonB C-terminal domain-containing protein</fullName>
    </recommendedName>
</protein>
<dbReference type="SUPFAM" id="SSF74653">
    <property type="entry name" value="TolA/TonB C-terminal domain"/>
    <property type="match status" value="1"/>
</dbReference>
<evidence type="ECO:0000259" key="2">
    <source>
        <dbReference type="Pfam" id="PF03544"/>
    </source>
</evidence>
<dbReference type="GO" id="GO:0055085">
    <property type="term" value="P:transmembrane transport"/>
    <property type="evidence" value="ECO:0007669"/>
    <property type="project" value="InterPro"/>
</dbReference>
<feature type="domain" description="TonB C-terminal" evidence="2">
    <location>
        <begin position="138"/>
        <end position="212"/>
    </location>
</feature>
<evidence type="ECO:0000313" key="4">
    <source>
        <dbReference type="Proteomes" id="UP000261948"/>
    </source>
</evidence>
<comment type="caution">
    <text evidence="3">The sequence shown here is derived from an EMBL/GenBank/DDBJ whole genome shotgun (WGS) entry which is preliminary data.</text>
</comment>
<name>A0A373FPC1_COMTE</name>
<dbReference type="EMBL" id="QURR01000009">
    <property type="protein sequence ID" value="RGE45382.1"/>
    <property type="molecule type" value="Genomic_DNA"/>
</dbReference>
<evidence type="ECO:0000256" key="1">
    <source>
        <dbReference type="SAM" id="MobiDB-lite"/>
    </source>
</evidence>
<keyword evidence="4" id="KW-1185">Reference proteome</keyword>
<feature type="compositionally biased region" description="Pro residues" evidence="1">
    <location>
        <begin position="68"/>
        <end position="79"/>
    </location>
</feature>
<accession>A0A373FPC1</accession>
<dbReference type="OrthoDB" id="9792439at2"/>
<reference evidence="3 4" key="1">
    <citation type="submission" date="2018-08" db="EMBL/GenBank/DDBJ databases">
        <title>Comamonas testosteroni strain SWCO2.</title>
        <authorList>
            <person name="Jiang N."/>
            <person name="Zhang X.Z."/>
        </authorList>
    </citation>
    <scope>NUCLEOTIDE SEQUENCE [LARGE SCALE GENOMIC DNA]</scope>
    <source>
        <strain evidence="3 4">SWCO2</strain>
    </source>
</reference>
<evidence type="ECO:0000313" key="3">
    <source>
        <dbReference type="EMBL" id="RGE45382.1"/>
    </source>
</evidence>
<gene>
    <name evidence="3" type="ORF">DZC30_08910</name>
</gene>
<dbReference type="Pfam" id="PF03544">
    <property type="entry name" value="TonB_C"/>
    <property type="match status" value="1"/>
</dbReference>
<feature type="region of interest" description="Disordered" evidence="1">
    <location>
        <begin position="40"/>
        <end position="79"/>
    </location>
</feature>
<organism evidence="3 4">
    <name type="scientific">Comamonas testosteroni</name>
    <name type="common">Pseudomonas testosteroni</name>
    <dbReference type="NCBI Taxonomy" id="285"/>
    <lineage>
        <taxon>Bacteria</taxon>
        <taxon>Pseudomonadati</taxon>
        <taxon>Pseudomonadota</taxon>
        <taxon>Betaproteobacteria</taxon>
        <taxon>Burkholderiales</taxon>
        <taxon>Comamonadaceae</taxon>
        <taxon>Comamonas</taxon>
    </lineage>
</organism>
<dbReference type="AlphaFoldDB" id="A0A373FPC1"/>
<dbReference type="InterPro" id="IPR037682">
    <property type="entry name" value="TonB_C"/>
</dbReference>
<dbReference type="Proteomes" id="UP000261948">
    <property type="component" value="Unassembled WGS sequence"/>
</dbReference>
<dbReference type="PROSITE" id="PS51257">
    <property type="entry name" value="PROKAR_LIPOPROTEIN"/>
    <property type="match status" value="1"/>
</dbReference>